<dbReference type="PANTHER" id="PTHR43727:SF2">
    <property type="entry name" value="GROUP IV DECARBOXYLASE"/>
    <property type="match status" value="1"/>
</dbReference>
<dbReference type="PRINTS" id="PR01181">
    <property type="entry name" value="DAPDCRBXLASE"/>
</dbReference>
<dbReference type="FunFam" id="3.20.20.10:FF:000003">
    <property type="entry name" value="Diaminopimelate decarboxylase"/>
    <property type="match status" value="1"/>
</dbReference>
<feature type="binding site" evidence="12">
    <location>
        <position position="236"/>
    </location>
    <ligand>
        <name>pyridoxal 5'-phosphate</name>
        <dbReference type="ChEBI" id="CHEBI:597326"/>
    </ligand>
</feature>
<dbReference type="CDD" id="cd06828">
    <property type="entry name" value="PLPDE_III_DapDC"/>
    <property type="match status" value="1"/>
</dbReference>
<dbReference type="eggNOG" id="COG0019">
    <property type="taxonomic scope" value="Bacteria"/>
</dbReference>
<evidence type="ECO:0000256" key="14">
    <source>
        <dbReference type="RuleBase" id="RU003738"/>
    </source>
</evidence>
<sequence>MFEYKNNELYAEGVRVKNIVDNVGSPVYVYSKGHFKAQFEKFNKAFSREHVIAFAIKSNSNLAVIKTFASLGAGADIVSKGELFRAIKAGVDTSKIVFSGVAKRDDEIEYALENDIMMINVESEDELYNVNRVAEKLNKKARIAFRVNPDVDPKTHPYISTGLKKNKFGVPYEEAYDLYLKAKELKNIDVYGIQFHIGSQLLDTTPIYDASVRVADLMRRLTDKGVEFRVVDVGGGVGIVYDEKTDKEPDVNLYARQIEEAFRDFDVKLVLEPGRFLVGNGGILVSKVIYHKTNGQKNFLIIDAGMNDLLRPSLYKAYHKIAPMKKTGSKAIKCDIVGPICETGDFFARDYEIEDVPNGNFIVVFSAGAYGFTMASNYNSRPRPAEVLVSGDSYRVVRERESLEDLIKGEIL</sequence>
<dbReference type="GO" id="GO:0030170">
    <property type="term" value="F:pyridoxal phosphate binding"/>
    <property type="evidence" value="ECO:0007669"/>
    <property type="project" value="UniProtKB-UniRule"/>
</dbReference>
<dbReference type="NCBIfam" id="TIGR01048">
    <property type="entry name" value="lysA"/>
    <property type="match status" value="1"/>
</dbReference>
<accession>F2LXX8</accession>
<dbReference type="InterPro" id="IPR022643">
    <property type="entry name" value="De-COase2_C"/>
</dbReference>
<evidence type="ECO:0000256" key="5">
    <source>
        <dbReference type="ARBA" id="ARBA00023154"/>
    </source>
</evidence>
<feature type="modified residue" description="N6-(pyridoxal phosphate)lysine" evidence="12 13">
    <location>
        <position position="57"/>
    </location>
</feature>
<evidence type="ECO:0000256" key="4">
    <source>
        <dbReference type="ARBA" id="ARBA00022898"/>
    </source>
</evidence>
<dbReference type="HAMAP" id="MF_02120">
    <property type="entry name" value="LysA"/>
    <property type="match status" value="1"/>
</dbReference>
<reference evidence="18" key="2">
    <citation type="submission" date="2011-03" db="EMBL/GenBank/DDBJ databases">
        <title>The complete genome of Hippea maritima DSM 10411.</title>
        <authorList>
            <consortium name="US DOE Joint Genome Institute (JGI-PGF)"/>
            <person name="Lucas S."/>
            <person name="Copeland A."/>
            <person name="Lapidus A."/>
            <person name="Bruce D."/>
            <person name="Goodwin L."/>
            <person name="Pitluck S."/>
            <person name="Peters L."/>
            <person name="Kyrpides N."/>
            <person name="Mavromatis K."/>
            <person name="Pagani I."/>
            <person name="Ivanova N."/>
            <person name="Mikhailova N."/>
            <person name="Lu M."/>
            <person name="Detter J.C."/>
            <person name="Tapia R."/>
            <person name="Han C."/>
            <person name="Land M."/>
            <person name="Hauser L."/>
            <person name="Markowitz V."/>
            <person name="Cheng J.-F."/>
            <person name="Hugenholtz P."/>
            <person name="Woyke T."/>
            <person name="Wu D."/>
            <person name="Spring S."/>
            <person name="Schroeder M."/>
            <person name="Brambilla E."/>
            <person name="Klenk H.-P."/>
            <person name="Eisen J.A."/>
        </authorList>
    </citation>
    <scope>NUCLEOTIDE SEQUENCE [LARGE SCALE GENOMIC DNA]</scope>
    <source>
        <strain evidence="18">ATCC 700847 / DSM 10411 / MH2</strain>
    </source>
</reference>
<dbReference type="Proteomes" id="UP000008139">
    <property type="component" value="Chromosome"/>
</dbReference>
<dbReference type="FunCoup" id="F2LXX8">
    <property type="interactions" value="345"/>
</dbReference>
<evidence type="ECO:0000256" key="12">
    <source>
        <dbReference type="HAMAP-Rule" id="MF_02120"/>
    </source>
</evidence>
<feature type="binding site" evidence="12">
    <location>
        <position position="275"/>
    </location>
    <ligand>
        <name>substrate</name>
    </ligand>
</feature>
<dbReference type="InterPro" id="IPR009006">
    <property type="entry name" value="Ala_racemase/Decarboxylase_C"/>
</dbReference>
<dbReference type="PRINTS" id="PR01179">
    <property type="entry name" value="ODADCRBXLASE"/>
</dbReference>
<comment type="subunit">
    <text evidence="12">Homodimer.</text>
</comment>
<dbReference type="RefSeq" id="WP_013681287.1">
    <property type="nucleotide sequence ID" value="NC_015318.1"/>
</dbReference>
<dbReference type="EMBL" id="CP002606">
    <property type="protein sequence ID" value="AEA33243.1"/>
    <property type="molecule type" value="Genomic_DNA"/>
</dbReference>
<dbReference type="HOGENOM" id="CLU_026444_0_0_7"/>
<keyword evidence="3 12" id="KW-0210">Decarboxylase</keyword>
<comment type="function">
    <text evidence="12">Specifically catalyzes the decarboxylation of meso-diaminopimelate (meso-DAP) to L-lysine.</text>
</comment>
<dbReference type="InterPro" id="IPR000183">
    <property type="entry name" value="Orn/DAP/Arg_de-COase"/>
</dbReference>
<keyword evidence="6 12" id="KW-0456">Lyase</keyword>
<dbReference type="STRING" id="760142.Hipma_0266"/>
<dbReference type="InParanoid" id="F2LXX8"/>
<dbReference type="SUPFAM" id="SSF51419">
    <property type="entry name" value="PLP-binding barrel"/>
    <property type="match status" value="1"/>
</dbReference>
<evidence type="ECO:0000256" key="13">
    <source>
        <dbReference type="PIRSR" id="PIRSR600183-50"/>
    </source>
</evidence>
<dbReference type="InterPro" id="IPR022644">
    <property type="entry name" value="De-COase2_N"/>
</dbReference>
<dbReference type="Gene3D" id="3.20.20.10">
    <property type="entry name" value="Alanine racemase"/>
    <property type="match status" value="1"/>
</dbReference>
<comment type="catalytic activity">
    <reaction evidence="7 12 14">
        <text>meso-2,6-diaminopimelate + H(+) = L-lysine + CO2</text>
        <dbReference type="Rhea" id="RHEA:15101"/>
        <dbReference type="ChEBI" id="CHEBI:15378"/>
        <dbReference type="ChEBI" id="CHEBI:16526"/>
        <dbReference type="ChEBI" id="CHEBI:32551"/>
        <dbReference type="ChEBI" id="CHEBI:57791"/>
        <dbReference type="EC" id="4.1.1.20"/>
    </reaction>
</comment>
<reference evidence="17 18" key="1">
    <citation type="journal article" date="2011" name="Stand. Genomic Sci.">
        <title>Complete genome sequence of the thermophilic sulfur-reducer Hippea maritima type strain (MH(2)).</title>
        <authorList>
            <person name="Huntemann M."/>
            <person name="Lu M."/>
            <person name="Nolan M."/>
            <person name="Lapidus A."/>
            <person name="Lucas S."/>
            <person name="Hammon N."/>
            <person name="Deshpande S."/>
            <person name="Cheng J.F."/>
            <person name="Tapia R."/>
            <person name="Han C."/>
            <person name="Goodwin L."/>
            <person name="Pitluck S."/>
            <person name="Liolios K."/>
            <person name="Pagani I."/>
            <person name="Ivanova N."/>
            <person name="Ovchinikova G."/>
            <person name="Pati A."/>
            <person name="Chen A."/>
            <person name="Palaniappan K."/>
            <person name="Land M."/>
            <person name="Hauser L."/>
            <person name="Jeffries C.D."/>
            <person name="Detter J.C."/>
            <person name="Brambilla E.M."/>
            <person name="Rohde M."/>
            <person name="Spring S."/>
            <person name="Goker M."/>
            <person name="Woyke T."/>
            <person name="Bristow J."/>
            <person name="Eisen J.A."/>
            <person name="Markowitz V."/>
            <person name="Hugenholtz P."/>
            <person name="Kyrpides N.C."/>
            <person name="Klenk H.P."/>
            <person name="Mavromatis K."/>
        </authorList>
    </citation>
    <scope>NUCLEOTIDE SEQUENCE [LARGE SCALE GENOMIC DNA]</scope>
    <source>
        <strain evidence="18">ATCC 700847 / DSM 10411 / MH2</strain>
    </source>
</reference>
<keyword evidence="4 12" id="KW-0663">Pyridoxal phosphate</keyword>
<evidence type="ECO:0000256" key="7">
    <source>
        <dbReference type="ARBA" id="ARBA00050464"/>
    </source>
</evidence>
<dbReference type="EC" id="4.1.1.20" evidence="10 12"/>
<feature type="active site" description="Proton donor" evidence="13">
    <location>
        <position position="341"/>
    </location>
</feature>
<comment type="pathway">
    <text evidence="8 12 14">Amino-acid biosynthesis; L-lysine biosynthesis via DAP pathway; L-lysine from DL-2,6-diaminopimelate: step 1/1.</text>
</comment>
<evidence type="ECO:0000259" key="15">
    <source>
        <dbReference type="Pfam" id="PF00278"/>
    </source>
</evidence>
<dbReference type="AlphaFoldDB" id="F2LXX8"/>
<gene>
    <name evidence="12" type="primary">lysA</name>
    <name evidence="17" type="ordered locus">Hipma_0266</name>
</gene>
<evidence type="ECO:0000256" key="9">
    <source>
        <dbReference type="ARBA" id="ARBA00060983"/>
    </source>
</evidence>
<evidence type="ECO:0000256" key="11">
    <source>
        <dbReference type="ARBA" id="ARBA00074972"/>
    </source>
</evidence>
<feature type="binding site" evidence="12">
    <location>
        <begin position="272"/>
        <end position="275"/>
    </location>
    <ligand>
        <name>pyridoxal 5'-phosphate</name>
        <dbReference type="ChEBI" id="CHEBI:597326"/>
    </ligand>
</feature>
<keyword evidence="18" id="KW-1185">Reference proteome</keyword>
<dbReference type="OrthoDB" id="9802241at2"/>
<feature type="binding site" evidence="12">
    <location>
        <position position="315"/>
    </location>
    <ligand>
        <name>substrate</name>
    </ligand>
</feature>
<evidence type="ECO:0000259" key="16">
    <source>
        <dbReference type="Pfam" id="PF02784"/>
    </source>
</evidence>
<evidence type="ECO:0000313" key="17">
    <source>
        <dbReference type="EMBL" id="AEA33243.1"/>
    </source>
</evidence>
<feature type="binding site" evidence="12">
    <location>
        <position position="342"/>
    </location>
    <ligand>
        <name>substrate</name>
    </ligand>
</feature>
<dbReference type="Gene3D" id="2.40.37.10">
    <property type="entry name" value="Lyase, Ornithine Decarboxylase, Chain A, domain 1"/>
    <property type="match status" value="1"/>
</dbReference>
<evidence type="ECO:0000256" key="3">
    <source>
        <dbReference type="ARBA" id="ARBA00022793"/>
    </source>
</evidence>
<dbReference type="InterPro" id="IPR029066">
    <property type="entry name" value="PLP-binding_barrel"/>
</dbReference>
<organism evidence="17 18">
    <name type="scientific">Hippea maritima (strain ATCC 700847 / DSM 10411 / MH2)</name>
    <dbReference type="NCBI Taxonomy" id="760142"/>
    <lineage>
        <taxon>Bacteria</taxon>
        <taxon>Pseudomonadati</taxon>
        <taxon>Campylobacterota</taxon>
        <taxon>Desulfurellia</taxon>
        <taxon>Desulfurellales</taxon>
        <taxon>Hippeaceae</taxon>
        <taxon>Hippea</taxon>
    </lineage>
</organism>
<evidence type="ECO:0000256" key="6">
    <source>
        <dbReference type="ARBA" id="ARBA00023239"/>
    </source>
</evidence>
<evidence type="ECO:0000256" key="10">
    <source>
        <dbReference type="ARBA" id="ARBA00066427"/>
    </source>
</evidence>
<dbReference type="Pfam" id="PF02784">
    <property type="entry name" value="Orn_Arg_deC_N"/>
    <property type="match status" value="1"/>
</dbReference>
<dbReference type="GO" id="GO:0009089">
    <property type="term" value="P:lysine biosynthetic process via diaminopimelate"/>
    <property type="evidence" value="ECO:0007669"/>
    <property type="project" value="UniProtKB-UniRule"/>
</dbReference>
<comment type="cofactor">
    <cofactor evidence="1 12 13 14">
        <name>pyridoxal 5'-phosphate</name>
        <dbReference type="ChEBI" id="CHEBI:597326"/>
    </cofactor>
</comment>
<dbReference type="GO" id="GO:0008836">
    <property type="term" value="F:diaminopimelate decarboxylase activity"/>
    <property type="evidence" value="ECO:0007669"/>
    <property type="project" value="UniProtKB-UniRule"/>
</dbReference>
<feature type="binding site" evidence="12">
    <location>
        <position position="370"/>
    </location>
    <ligand>
        <name>substrate</name>
    </ligand>
</feature>
<dbReference type="UniPathway" id="UPA00034">
    <property type="reaction ID" value="UER00027"/>
</dbReference>
<dbReference type="PANTHER" id="PTHR43727">
    <property type="entry name" value="DIAMINOPIMELATE DECARBOXYLASE"/>
    <property type="match status" value="1"/>
</dbReference>
<feature type="binding site" evidence="12">
    <location>
        <position position="311"/>
    </location>
    <ligand>
        <name>substrate</name>
    </ligand>
</feature>
<proteinExistence type="inferred from homology"/>
<keyword evidence="2 12" id="KW-0028">Amino-acid biosynthesis</keyword>
<evidence type="ECO:0000256" key="2">
    <source>
        <dbReference type="ARBA" id="ARBA00022605"/>
    </source>
</evidence>
<feature type="domain" description="Orn/DAP/Arg decarboxylase 2 N-terminal" evidence="16">
    <location>
        <begin position="33"/>
        <end position="278"/>
    </location>
</feature>
<dbReference type="Pfam" id="PF00278">
    <property type="entry name" value="Orn_DAP_Arg_deC"/>
    <property type="match status" value="1"/>
</dbReference>
<dbReference type="InterPro" id="IPR002986">
    <property type="entry name" value="DAP_deCOOHase_LysA"/>
</dbReference>
<dbReference type="FunFam" id="2.40.37.10:FF:000003">
    <property type="entry name" value="Diaminopimelate decarboxylase"/>
    <property type="match status" value="1"/>
</dbReference>
<feature type="domain" description="Orn/DAP/Arg decarboxylase 2 C-terminal" evidence="15">
    <location>
        <begin position="28"/>
        <end position="368"/>
    </location>
</feature>
<evidence type="ECO:0000313" key="18">
    <source>
        <dbReference type="Proteomes" id="UP000008139"/>
    </source>
</evidence>
<protein>
    <recommendedName>
        <fullName evidence="11 12">Diaminopimelate decarboxylase</fullName>
        <shortName evidence="12">DAP decarboxylase</shortName>
        <shortName evidence="12">DAPDC</shortName>
        <ecNumber evidence="10 12">4.1.1.20</ecNumber>
    </recommendedName>
</protein>
<dbReference type="SUPFAM" id="SSF50621">
    <property type="entry name" value="Alanine racemase C-terminal domain-like"/>
    <property type="match status" value="1"/>
</dbReference>
<keyword evidence="5 12" id="KW-0457">Lysine biosynthesis</keyword>
<name>F2LXX8_HIPMA</name>
<comment type="similarity">
    <text evidence="9 12">Belongs to the Orn/Lys/Arg decarboxylase class-II family. LysA subfamily.</text>
</comment>
<evidence type="ECO:0000256" key="8">
    <source>
        <dbReference type="ARBA" id="ARBA00060643"/>
    </source>
</evidence>
<dbReference type="KEGG" id="hmr:Hipma_0266"/>
<feature type="binding site" evidence="12">
    <location>
        <position position="370"/>
    </location>
    <ligand>
        <name>pyridoxal 5'-phosphate</name>
        <dbReference type="ChEBI" id="CHEBI:597326"/>
    </ligand>
</feature>
<evidence type="ECO:0000256" key="1">
    <source>
        <dbReference type="ARBA" id="ARBA00001933"/>
    </source>
</evidence>